<dbReference type="Proteomes" id="UP000054477">
    <property type="component" value="Unassembled WGS sequence"/>
</dbReference>
<organism evidence="1 2">
    <name type="scientific">Laccaria amethystina LaAM-08-1</name>
    <dbReference type="NCBI Taxonomy" id="1095629"/>
    <lineage>
        <taxon>Eukaryota</taxon>
        <taxon>Fungi</taxon>
        <taxon>Dikarya</taxon>
        <taxon>Basidiomycota</taxon>
        <taxon>Agaricomycotina</taxon>
        <taxon>Agaricomycetes</taxon>
        <taxon>Agaricomycetidae</taxon>
        <taxon>Agaricales</taxon>
        <taxon>Agaricineae</taxon>
        <taxon>Hydnangiaceae</taxon>
        <taxon>Laccaria</taxon>
    </lineage>
</organism>
<protein>
    <submittedName>
        <fullName evidence="1">Unplaced genomic scaffold K443scaffold_166, whole genome shotgun sequence</fullName>
    </submittedName>
</protein>
<dbReference type="HOGENOM" id="CLU_005726_10_0_1"/>
<dbReference type="OrthoDB" id="6511194at2759"/>
<dbReference type="AlphaFoldDB" id="A0A0C9XLY2"/>
<accession>A0A0C9XLY2</accession>
<feature type="non-terminal residue" evidence="1">
    <location>
        <position position="1"/>
    </location>
</feature>
<reference evidence="1 2" key="1">
    <citation type="submission" date="2014-04" db="EMBL/GenBank/DDBJ databases">
        <authorList>
            <consortium name="DOE Joint Genome Institute"/>
            <person name="Kuo A."/>
            <person name="Kohler A."/>
            <person name="Nagy L.G."/>
            <person name="Floudas D."/>
            <person name="Copeland A."/>
            <person name="Barry K.W."/>
            <person name="Cichocki N."/>
            <person name="Veneault-Fourrey C."/>
            <person name="LaButti K."/>
            <person name="Lindquist E.A."/>
            <person name="Lipzen A."/>
            <person name="Lundell T."/>
            <person name="Morin E."/>
            <person name="Murat C."/>
            <person name="Sun H."/>
            <person name="Tunlid A."/>
            <person name="Henrissat B."/>
            <person name="Grigoriev I.V."/>
            <person name="Hibbett D.S."/>
            <person name="Martin F."/>
            <person name="Nordberg H.P."/>
            <person name="Cantor M.N."/>
            <person name="Hua S.X."/>
        </authorList>
    </citation>
    <scope>NUCLEOTIDE SEQUENCE [LARGE SCALE GENOMIC DNA]</scope>
    <source>
        <strain evidence="1 2">LaAM-08-1</strain>
    </source>
</reference>
<gene>
    <name evidence="1" type="ORF">K443DRAFT_106128</name>
</gene>
<reference evidence="2" key="2">
    <citation type="submission" date="2015-01" db="EMBL/GenBank/DDBJ databases">
        <title>Evolutionary Origins and Diversification of the Mycorrhizal Mutualists.</title>
        <authorList>
            <consortium name="DOE Joint Genome Institute"/>
            <consortium name="Mycorrhizal Genomics Consortium"/>
            <person name="Kohler A."/>
            <person name="Kuo A."/>
            <person name="Nagy L.G."/>
            <person name="Floudas D."/>
            <person name="Copeland A."/>
            <person name="Barry K.W."/>
            <person name="Cichocki N."/>
            <person name="Veneault-Fourrey C."/>
            <person name="LaButti K."/>
            <person name="Lindquist E.A."/>
            <person name="Lipzen A."/>
            <person name="Lundell T."/>
            <person name="Morin E."/>
            <person name="Murat C."/>
            <person name="Riley R."/>
            <person name="Ohm R."/>
            <person name="Sun H."/>
            <person name="Tunlid A."/>
            <person name="Henrissat B."/>
            <person name="Grigoriev I.V."/>
            <person name="Hibbett D.S."/>
            <person name="Martin F."/>
        </authorList>
    </citation>
    <scope>NUCLEOTIDE SEQUENCE [LARGE SCALE GENOMIC DNA]</scope>
    <source>
        <strain evidence="2">LaAM-08-1</strain>
    </source>
</reference>
<name>A0A0C9XLY2_9AGAR</name>
<dbReference type="EMBL" id="KN838701">
    <property type="protein sequence ID" value="KIJ97132.1"/>
    <property type="molecule type" value="Genomic_DNA"/>
</dbReference>
<keyword evidence="2" id="KW-1185">Reference proteome</keyword>
<evidence type="ECO:0000313" key="1">
    <source>
        <dbReference type="EMBL" id="KIJ97132.1"/>
    </source>
</evidence>
<proteinExistence type="predicted"/>
<evidence type="ECO:0000313" key="2">
    <source>
        <dbReference type="Proteomes" id="UP000054477"/>
    </source>
</evidence>
<sequence length="70" mass="8099">KKMFEDTKQVANSCPTDVIRRFFNHSWQFMDAYWVTLSAKMVTWAVCKQKGHHTVSQSTITYLEAVVGTN</sequence>